<protein>
    <submittedName>
        <fullName evidence="1">Uncharacterized protein</fullName>
    </submittedName>
</protein>
<dbReference type="EMBL" id="CP066744">
    <property type="protein sequence ID" value="QQK07959.1"/>
    <property type="molecule type" value="Genomic_DNA"/>
</dbReference>
<organism evidence="1 2">
    <name type="scientific">Miniphocaeibacter halophilus</name>
    <dbReference type="NCBI Taxonomy" id="2931922"/>
    <lineage>
        <taxon>Bacteria</taxon>
        <taxon>Bacillati</taxon>
        <taxon>Bacillota</taxon>
        <taxon>Tissierellia</taxon>
        <taxon>Tissierellales</taxon>
        <taxon>Peptoniphilaceae</taxon>
        <taxon>Miniphocaeibacter</taxon>
    </lineage>
</organism>
<gene>
    <name evidence="1" type="ORF">JFY71_11950</name>
</gene>
<keyword evidence="2" id="KW-1185">Reference proteome</keyword>
<dbReference type="Proteomes" id="UP000595814">
    <property type="component" value="Chromosome"/>
</dbReference>
<proteinExistence type="predicted"/>
<reference evidence="1 2" key="1">
    <citation type="journal article" date="2022" name="Int. J. Syst. Evol. Microbiol.">
        <title>Miniphocaeibacter halophilus sp. nov., an ammonium-tolerant acetate-producing bacterium isolated from a biogas system.</title>
        <authorList>
            <person name="Schnurer A."/>
            <person name="Singh A."/>
            <person name="Bi S."/>
            <person name="Qiao W."/>
            <person name="Westerholm M."/>
        </authorList>
    </citation>
    <scope>NUCLEOTIDE SEQUENCE [LARGE SCALE GENOMIC DNA]</scope>
    <source>
        <strain evidence="1 2">AMB_01</strain>
    </source>
</reference>
<sequence>MKSSDAVVSKRITNSVLNYMIEHGVEDITIRLKVNDDKITIIAEGNTDRKPNDLDELNSLINQKRISTLEEYYSTLLGYSDNVNDIDLLGSMVDEGCINYSDNLLTFYAMRISN</sequence>
<name>A0AC61MQT7_9FIRM</name>
<evidence type="ECO:0000313" key="2">
    <source>
        <dbReference type="Proteomes" id="UP000595814"/>
    </source>
</evidence>
<accession>A0AC61MQT7</accession>
<evidence type="ECO:0000313" key="1">
    <source>
        <dbReference type="EMBL" id="QQK07959.1"/>
    </source>
</evidence>